<dbReference type="EMBL" id="JBBPBM010000007">
    <property type="protein sequence ID" value="KAK8575121.1"/>
    <property type="molecule type" value="Genomic_DNA"/>
</dbReference>
<accession>A0ABR2F9X0</accession>
<feature type="region of interest" description="Disordered" evidence="1">
    <location>
        <begin position="233"/>
        <end position="252"/>
    </location>
</feature>
<protein>
    <submittedName>
        <fullName evidence="2">Uncharacterized protein</fullName>
    </submittedName>
</protein>
<dbReference type="Proteomes" id="UP001472677">
    <property type="component" value="Unassembled WGS sequence"/>
</dbReference>
<evidence type="ECO:0000256" key="1">
    <source>
        <dbReference type="SAM" id="MobiDB-lite"/>
    </source>
</evidence>
<evidence type="ECO:0000313" key="3">
    <source>
        <dbReference type="Proteomes" id="UP001472677"/>
    </source>
</evidence>
<proteinExistence type="predicted"/>
<name>A0ABR2F9X0_9ROSI</name>
<evidence type="ECO:0000313" key="2">
    <source>
        <dbReference type="EMBL" id="KAK8575121.1"/>
    </source>
</evidence>
<organism evidence="2 3">
    <name type="scientific">Hibiscus sabdariffa</name>
    <name type="common">roselle</name>
    <dbReference type="NCBI Taxonomy" id="183260"/>
    <lineage>
        <taxon>Eukaryota</taxon>
        <taxon>Viridiplantae</taxon>
        <taxon>Streptophyta</taxon>
        <taxon>Embryophyta</taxon>
        <taxon>Tracheophyta</taxon>
        <taxon>Spermatophyta</taxon>
        <taxon>Magnoliopsida</taxon>
        <taxon>eudicotyledons</taxon>
        <taxon>Gunneridae</taxon>
        <taxon>Pentapetalae</taxon>
        <taxon>rosids</taxon>
        <taxon>malvids</taxon>
        <taxon>Malvales</taxon>
        <taxon>Malvaceae</taxon>
        <taxon>Malvoideae</taxon>
        <taxon>Hibiscus</taxon>
    </lineage>
</organism>
<sequence>MIRDGTSHGKTPERVSSSFGVQGEISDGYGLDLAVREFVSSDNNGCVMTDMVSTYAVLENNRSSGSEIHVSQVMGLRTVDQAKVSFRDKVVGKSHGGDVVSEILDLDVTIGDDDVQFGTKDGNGDETASMDIVEAPVEEPTSRYGPWMQVPSRKTRRNVVRNEGERAGDGALSRVIADNRFDVLNVEDDNVVVQNGGAVKMSSIPSATKEVVVTSGEAGDVRSATTSAIKDVGQTSGSTEVSLRGNRQGDSLEKDDRALEVASDGVVVSVHVTLNPSNNVAVRVLNKTVIGERVVSMEENMVAYDELASMDQIKERRLTKIKGPTRRTPYPSRRAATVRIEIVGPTNVQIGEWVEGMTRELREPEELPLRINDSTDAVNGNVDGEVHWRSNLVFAGEGVSK</sequence>
<reference evidence="2 3" key="1">
    <citation type="journal article" date="2024" name="G3 (Bethesda)">
        <title>Genome assembly of Hibiscus sabdariffa L. provides insights into metabolisms of medicinal natural products.</title>
        <authorList>
            <person name="Kim T."/>
        </authorList>
    </citation>
    <scope>NUCLEOTIDE SEQUENCE [LARGE SCALE GENOMIC DNA]</scope>
    <source>
        <strain evidence="2">TK-2024</strain>
        <tissue evidence="2">Old leaves</tissue>
    </source>
</reference>
<comment type="caution">
    <text evidence="2">The sequence shown here is derived from an EMBL/GenBank/DDBJ whole genome shotgun (WGS) entry which is preliminary data.</text>
</comment>
<gene>
    <name evidence="2" type="ORF">V6N12_062797</name>
</gene>
<keyword evidence="3" id="KW-1185">Reference proteome</keyword>